<sequence>MLASFSCIFLSYIRFLMQSKKRSGPVSTFRRTNFPRFARAANTIGSAWLKYKGRSNTKTKSSSQKSGLQGITTFQKDVKQVYRYKRAPTKLRRKWKRSRRAFTAHLLKAESSRKFHYHGTMTWTTGQSNQAFYGWMNYGAAGTGGVDGSGDITDMWTRLTAEMTAQGTPAQQNEGGTQARRFYFDHMRARIVLTNTGTAPIFWEIYECTARKDIPLTEANTMEGFFQACQGNVLQGSLSASGGGAASTAYQTSATSQPQRTVAGVTPFQFRHFCQNWKIGKVTRLQAAAGNTVSFDASSPRNICVNFDDYAQLLAKRGITKLFLVRQWGAVTGSPPNNSASAACCEVEKDYNVKVIDQTNPQLNYITYTNTTET</sequence>
<accession>A0A6M3YP94</accession>
<name>A0A6M3YP94_9VIRU</name>
<evidence type="ECO:0000313" key="1">
    <source>
        <dbReference type="EMBL" id="QJI53640.1"/>
    </source>
</evidence>
<protein>
    <submittedName>
        <fullName evidence="1">Putative capsid protein</fullName>
    </submittedName>
</protein>
<reference evidence="1" key="1">
    <citation type="submission" date="2020-01" db="EMBL/GenBank/DDBJ databases">
        <title>Viral genomes from wild and zoo birds in China.</title>
        <authorList>
            <person name="Yao Y."/>
            <person name="Shan T."/>
            <person name="Yang S."/>
            <person name="Zhang W."/>
        </authorList>
    </citation>
    <scope>NUCLEOTIDE SEQUENCE</scope>
    <source>
        <strain evidence="1">War204cre2</strain>
    </source>
</reference>
<dbReference type="EMBL" id="MT138083">
    <property type="protein sequence ID" value="QJI53640.1"/>
    <property type="molecule type" value="Genomic_DNA"/>
</dbReference>
<organism evidence="1">
    <name type="scientific">Genomoviridae sp</name>
    <dbReference type="NCBI Taxonomy" id="2202565"/>
    <lineage>
        <taxon>Viruses</taxon>
        <taxon>Monodnaviria</taxon>
        <taxon>Shotokuvirae</taxon>
        <taxon>Cressdnaviricota</taxon>
        <taxon>Repensiviricetes</taxon>
        <taxon>Geplafuvirales</taxon>
        <taxon>Genomoviridae</taxon>
    </lineage>
</organism>
<proteinExistence type="predicted"/>